<dbReference type="InterPro" id="IPR003352">
    <property type="entry name" value="PTS_EIIC"/>
</dbReference>
<dbReference type="EC" id="2.7.1.192" evidence="10"/>
<dbReference type="Proteomes" id="UP001264340">
    <property type="component" value="Unassembled WGS sequence"/>
</dbReference>
<evidence type="ECO:0000256" key="14">
    <source>
        <dbReference type="PROSITE-ProRule" id="PRU00421"/>
    </source>
</evidence>
<evidence type="ECO:0000256" key="1">
    <source>
        <dbReference type="ARBA" id="ARBA00004651"/>
    </source>
</evidence>
<comment type="catalytic activity">
    <reaction evidence="13">
        <text>N-acetyl-beta-D-muramate(out) + N(pros)-phospho-L-histidyl-[protein] = N-acetyl-beta-D-muramate 6-phosphate(in) + L-histidyl-[protein]</text>
        <dbReference type="Rhea" id="RHEA:33399"/>
        <dbReference type="Rhea" id="RHEA-COMP:9745"/>
        <dbReference type="Rhea" id="RHEA-COMP:9746"/>
        <dbReference type="ChEBI" id="CHEBI:29979"/>
        <dbReference type="ChEBI" id="CHEBI:58721"/>
        <dbReference type="ChEBI" id="CHEBI:64837"/>
        <dbReference type="ChEBI" id="CHEBI:64848"/>
        <dbReference type="EC" id="2.7.1.192"/>
    </reaction>
</comment>
<dbReference type="NCBIfam" id="NF007152">
    <property type="entry name" value="PRK09586.1"/>
    <property type="match status" value="1"/>
</dbReference>
<feature type="transmembrane region" description="Helical" evidence="15">
    <location>
        <begin position="352"/>
        <end position="372"/>
    </location>
</feature>
<evidence type="ECO:0000256" key="10">
    <source>
        <dbReference type="ARBA" id="ARBA00039021"/>
    </source>
</evidence>
<reference evidence="18 19" key="1">
    <citation type="submission" date="2023-07" db="EMBL/GenBank/DDBJ databases">
        <title>Sorghum-associated microbial communities from plants grown in Nebraska, USA.</title>
        <authorList>
            <person name="Schachtman D."/>
        </authorList>
    </citation>
    <scope>NUCLEOTIDE SEQUENCE [LARGE SCALE GENOMIC DNA]</scope>
    <source>
        <strain evidence="18 19">DS1316</strain>
    </source>
</reference>
<dbReference type="InterPro" id="IPR013013">
    <property type="entry name" value="PTS_EIIC_1"/>
</dbReference>
<keyword evidence="6" id="KW-0598">Phosphotransferase system</keyword>
<feature type="transmembrane region" description="Helical" evidence="15">
    <location>
        <begin position="283"/>
        <end position="308"/>
    </location>
</feature>
<gene>
    <name evidence="18" type="ORF">J2804_000424</name>
</gene>
<keyword evidence="4" id="KW-0762">Sugar transport</keyword>
<evidence type="ECO:0000256" key="13">
    <source>
        <dbReference type="ARBA" id="ARBA00048265"/>
    </source>
</evidence>
<feature type="transmembrane region" description="Helical" evidence="15">
    <location>
        <begin position="320"/>
        <end position="340"/>
    </location>
</feature>
<evidence type="ECO:0000256" key="11">
    <source>
        <dbReference type="ARBA" id="ARBA00040399"/>
    </source>
</evidence>
<keyword evidence="9 15" id="KW-0472">Membrane</keyword>
<keyword evidence="7 15" id="KW-0812">Transmembrane</keyword>
<evidence type="ECO:0000256" key="8">
    <source>
        <dbReference type="ARBA" id="ARBA00022989"/>
    </source>
</evidence>
<evidence type="ECO:0000256" key="12">
    <source>
        <dbReference type="ARBA" id="ARBA00043021"/>
    </source>
</evidence>
<accession>A0ABU1LJX5</accession>
<feature type="transmembrane region" description="Helical" evidence="15">
    <location>
        <begin position="208"/>
        <end position="227"/>
    </location>
</feature>
<evidence type="ECO:0000313" key="18">
    <source>
        <dbReference type="EMBL" id="MDR6407036.1"/>
    </source>
</evidence>
<comment type="caution">
    <text evidence="18">The sequence shown here is derived from an EMBL/GenBank/DDBJ whole genome shotgun (WGS) entry which is preliminary data.</text>
</comment>
<evidence type="ECO:0000256" key="4">
    <source>
        <dbReference type="ARBA" id="ARBA00022597"/>
    </source>
</evidence>
<evidence type="ECO:0000256" key="9">
    <source>
        <dbReference type="ARBA" id="ARBA00023136"/>
    </source>
</evidence>
<feature type="domain" description="PTS EIIB type-1" evidence="16">
    <location>
        <begin position="1"/>
        <end position="61"/>
    </location>
</feature>
<evidence type="ECO:0000259" key="16">
    <source>
        <dbReference type="PROSITE" id="PS51098"/>
    </source>
</evidence>
<evidence type="ECO:0000256" key="7">
    <source>
        <dbReference type="ARBA" id="ARBA00022692"/>
    </source>
</evidence>
<feature type="transmembrane region" description="Helical" evidence="15">
    <location>
        <begin position="379"/>
        <end position="401"/>
    </location>
</feature>
<keyword evidence="19" id="KW-1185">Reference proteome</keyword>
<dbReference type="PANTHER" id="PTHR30175">
    <property type="entry name" value="PHOSPHOTRANSFERASE SYSTEM TRANSPORT PROTEIN"/>
    <property type="match status" value="1"/>
</dbReference>
<dbReference type="PROSITE" id="PS51098">
    <property type="entry name" value="PTS_EIIB_TYPE_1"/>
    <property type="match status" value="1"/>
</dbReference>
<keyword evidence="2" id="KW-0813">Transport</keyword>
<comment type="subcellular location">
    <subcellularLocation>
        <location evidence="1">Cell membrane</location>
        <topology evidence="1">Multi-pass membrane protein</topology>
    </subcellularLocation>
</comment>
<evidence type="ECO:0000256" key="15">
    <source>
        <dbReference type="SAM" id="Phobius"/>
    </source>
</evidence>
<evidence type="ECO:0000256" key="5">
    <source>
        <dbReference type="ARBA" id="ARBA00022679"/>
    </source>
</evidence>
<dbReference type="InterPro" id="IPR036878">
    <property type="entry name" value="Glu_permease_IIB"/>
</dbReference>
<feature type="domain" description="PTS EIIC type-1" evidence="17">
    <location>
        <begin position="99"/>
        <end position="459"/>
    </location>
</feature>
<feature type="transmembrane region" description="Helical" evidence="15">
    <location>
        <begin position="97"/>
        <end position="120"/>
    </location>
</feature>
<dbReference type="Pfam" id="PF02378">
    <property type="entry name" value="PTS_EIIC"/>
    <property type="match status" value="1"/>
</dbReference>
<keyword evidence="3" id="KW-1003">Cell membrane</keyword>
<keyword evidence="8 15" id="KW-1133">Transmembrane helix</keyword>
<evidence type="ECO:0000313" key="19">
    <source>
        <dbReference type="Proteomes" id="UP001264340"/>
    </source>
</evidence>
<feature type="transmembrane region" description="Helical" evidence="15">
    <location>
        <begin position="430"/>
        <end position="451"/>
    </location>
</feature>
<organism evidence="18 19">
    <name type="scientific">Paraburkholderia terricola</name>
    <dbReference type="NCBI Taxonomy" id="169427"/>
    <lineage>
        <taxon>Bacteria</taxon>
        <taxon>Pseudomonadati</taxon>
        <taxon>Pseudomonadota</taxon>
        <taxon>Betaproteobacteria</taxon>
        <taxon>Burkholderiales</taxon>
        <taxon>Burkholderiaceae</taxon>
        <taxon>Paraburkholderia</taxon>
    </lineage>
</organism>
<dbReference type="InterPro" id="IPR001996">
    <property type="entry name" value="PTS_IIB_1"/>
</dbReference>
<dbReference type="PANTHER" id="PTHR30175:SF3">
    <property type="entry name" value="PTS SYSTEM N-ACETYLMURAMIC ACID-SPECIFIC EIIBC COMPONENT"/>
    <property type="match status" value="1"/>
</dbReference>
<evidence type="ECO:0000256" key="6">
    <source>
        <dbReference type="ARBA" id="ARBA00022683"/>
    </source>
</evidence>
<evidence type="ECO:0000259" key="17">
    <source>
        <dbReference type="PROSITE" id="PS51103"/>
    </source>
</evidence>
<dbReference type="EMBL" id="JAVDRP010000001">
    <property type="protein sequence ID" value="MDR6407036.1"/>
    <property type="molecule type" value="Genomic_DNA"/>
</dbReference>
<proteinExistence type="predicted"/>
<sequence length="459" mass="48425">MTRLRFVLGGQDRVDTAALKRVACVQGVLAAADQLQVVIGAGKVQRAADLVKELLAKHESTAAPEAPVDNAADQLAALARDNKKAMKARHGTRIHQFLSKFATIFTPLIPGFLGAGLLLGGATLIEQAMLANVLDRNPTIVHLVAYMNVFGKGLFGFLGILVGYNTQQAFGGSGVNGAILASLFLLDYGSTGSGSFHAGIQDFFGLRIDPRGSIIGILIAGIAGAWIEQQIRRRMPANLDMILTSLLTLLIAGALTYVVIMPVGVLLFDGMSWLFGHLNDNPIGAALLSGLFLIAVMFGVHQGFIPVYFALVQSRGFNSLFPILAMAGAGQVGAAIALYVRAPRESVLRKQIKGAIVPALLGVGEPLIYGVTLPRVKPFISACFGGAVGGFVIGLFAWFHFPIGLNTVFGPSGLVSLPLITSDHGALPAMAIYLVGIFSAYLAGFAFTYAWGCRDVDMT</sequence>
<protein>
    <recommendedName>
        <fullName evidence="11">PTS system N-acetylmuramic acid-specific EIIBC component</fullName>
        <ecNumber evidence="10">2.7.1.192</ecNumber>
    </recommendedName>
    <alternativeName>
        <fullName evidence="12">EIIBC-MurNAc</fullName>
    </alternativeName>
</protein>
<feature type="transmembrane region" description="Helical" evidence="15">
    <location>
        <begin position="239"/>
        <end position="263"/>
    </location>
</feature>
<name>A0ABU1LJX5_9BURK</name>
<keyword evidence="5" id="KW-0808">Transferase</keyword>
<feature type="transmembrane region" description="Helical" evidence="15">
    <location>
        <begin position="140"/>
        <end position="162"/>
    </location>
</feature>
<comment type="caution">
    <text evidence="14">Lacks conserved residue(s) required for the propagation of feature annotation.</text>
</comment>
<feature type="transmembrane region" description="Helical" evidence="15">
    <location>
        <begin position="169"/>
        <end position="188"/>
    </location>
</feature>
<dbReference type="SUPFAM" id="SSF55604">
    <property type="entry name" value="Glucose permease domain IIB"/>
    <property type="match status" value="1"/>
</dbReference>
<dbReference type="PROSITE" id="PS51103">
    <property type="entry name" value="PTS_EIIC_TYPE_1"/>
    <property type="match status" value="1"/>
</dbReference>
<dbReference type="InterPro" id="IPR050558">
    <property type="entry name" value="PTS_Sugar-Specific_Components"/>
</dbReference>
<evidence type="ECO:0000256" key="2">
    <source>
        <dbReference type="ARBA" id="ARBA00022448"/>
    </source>
</evidence>
<evidence type="ECO:0000256" key="3">
    <source>
        <dbReference type="ARBA" id="ARBA00022475"/>
    </source>
</evidence>
<dbReference type="Gene3D" id="3.30.1360.60">
    <property type="entry name" value="Glucose permease domain IIB"/>
    <property type="match status" value="1"/>
</dbReference>